<dbReference type="SMART" id="SM00419">
    <property type="entry name" value="HTH_CRP"/>
    <property type="match status" value="1"/>
</dbReference>
<dbReference type="SMART" id="SM00100">
    <property type="entry name" value="cNMP"/>
    <property type="match status" value="1"/>
</dbReference>
<feature type="domain" description="Cyclic nucleotide-binding" evidence="4">
    <location>
        <begin position="13"/>
        <end position="133"/>
    </location>
</feature>
<keyword evidence="7" id="KW-1185">Reference proteome</keyword>
<organism evidence="6 7">
    <name type="scientific">Roseospira goensis</name>
    <dbReference type="NCBI Taxonomy" id="391922"/>
    <lineage>
        <taxon>Bacteria</taxon>
        <taxon>Pseudomonadati</taxon>
        <taxon>Pseudomonadota</taxon>
        <taxon>Alphaproteobacteria</taxon>
        <taxon>Rhodospirillales</taxon>
        <taxon>Rhodospirillaceae</taxon>
        <taxon>Roseospira</taxon>
    </lineage>
</organism>
<dbReference type="RefSeq" id="WP_184435254.1">
    <property type="nucleotide sequence ID" value="NZ_JACIGI010000016.1"/>
</dbReference>
<dbReference type="InterPro" id="IPR036388">
    <property type="entry name" value="WH-like_DNA-bd_sf"/>
</dbReference>
<dbReference type="GO" id="GO:0005829">
    <property type="term" value="C:cytosol"/>
    <property type="evidence" value="ECO:0007669"/>
    <property type="project" value="TreeGrafter"/>
</dbReference>
<dbReference type="PROSITE" id="PS51063">
    <property type="entry name" value="HTH_CRP_2"/>
    <property type="match status" value="1"/>
</dbReference>
<dbReference type="PANTHER" id="PTHR24567:SF68">
    <property type="entry name" value="DNA-BINDING TRANSCRIPTIONAL DUAL REGULATOR CRP"/>
    <property type="match status" value="1"/>
</dbReference>
<dbReference type="InterPro" id="IPR000595">
    <property type="entry name" value="cNMP-bd_dom"/>
</dbReference>
<evidence type="ECO:0000313" key="6">
    <source>
        <dbReference type="EMBL" id="MBB4286403.1"/>
    </source>
</evidence>
<evidence type="ECO:0000259" key="4">
    <source>
        <dbReference type="PROSITE" id="PS50042"/>
    </source>
</evidence>
<reference evidence="6 7" key="1">
    <citation type="submission" date="2020-08" db="EMBL/GenBank/DDBJ databases">
        <title>Genome sequencing of Purple Non-Sulfur Bacteria from various extreme environments.</title>
        <authorList>
            <person name="Mayer M."/>
        </authorList>
    </citation>
    <scope>NUCLEOTIDE SEQUENCE [LARGE SCALE GENOMIC DNA]</scope>
    <source>
        <strain evidence="6 7">JA135</strain>
    </source>
</reference>
<evidence type="ECO:0000313" key="7">
    <source>
        <dbReference type="Proteomes" id="UP000555728"/>
    </source>
</evidence>
<dbReference type="InterPro" id="IPR018490">
    <property type="entry name" value="cNMP-bd_dom_sf"/>
</dbReference>
<dbReference type="PROSITE" id="PS50042">
    <property type="entry name" value="CNMP_BINDING_3"/>
    <property type="match status" value="1"/>
</dbReference>
<gene>
    <name evidence="6" type="ORF">GGD88_002133</name>
</gene>
<dbReference type="Proteomes" id="UP000555728">
    <property type="component" value="Unassembled WGS sequence"/>
</dbReference>
<dbReference type="InterPro" id="IPR050397">
    <property type="entry name" value="Env_Response_Regulators"/>
</dbReference>
<keyword evidence="1" id="KW-0805">Transcription regulation</keyword>
<dbReference type="Gene3D" id="1.10.10.10">
    <property type="entry name" value="Winged helix-like DNA-binding domain superfamily/Winged helix DNA-binding domain"/>
    <property type="match status" value="1"/>
</dbReference>
<dbReference type="SUPFAM" id="SSF46785">
    <property type="entry name" value="Winged helix' DNA-binding domain"/>
    <property type="match status" value="1"/>
</dbReference>
<accession>A0A7W6S038</accession>
<proteinExistence type="predicted"/>
<evidence type="ECO:0000256" key="1">
    <source>
        <dbReference type="ARBA" id="ARBA00023015"/>
    </source>
</evidence>
<name>A0A7W6S038_9PROT</name>
<dbReference type="GO" id="GO:0003700">
    <property type="term" value="F:DNA-binding transcription factor activity"/>
    <property type="evidence" value="ECO:0007669"/>
    <property type="project" value="InterPro"/>
</dbReference>
<dbReference type="PANTHER" id="PTHR24567">
    <property type="entry name" value="CRP FAMILY TRANSCRIPTIONAL REGULATORY PROTEIN"/>
    <property type="match status" value="1"/>
</dbReference>
<dbReference type="AlphaFoldDB" id="A0A7W6S038"/>
<keyword evidence="3" id="KW-0804">Transcription</keyword>
<evidence type="ECO:0000256" key="2">
    <source>
        <dbReference type="ARBA" id="ARBA00023125"/>
    </source>
</evidence>
<dbReference type="Pfam" id="PF00027">
    <property type="entry name" value="cNMP_binding"/>
    <property type="match status" value="1"/>
</dbReference>
<dbReference type="Pfam" id="PF13545">
    <property type="entry name" value="HTH_Crp_2"/>
    <property type="match status" value="1"/>
</dbReference>
<dbReference type="InterPro" id="IPR012318">
    <property type="entry name" value="HTH_CRP"/>
</dbReference>
<dbReference type="PRINTS" id="PR00035">
    <property type="entry name" value="HTHGNTR"/>
</dbReference>
<dbReference type="EMBL" id="JACIGI010000016">
    <property type="protein sequence ID" value="MBB4286403.1"/>
    <property type="molecule type" value="Genomic_DNA"/>
</dbReference>
<comment type="caution">
    <text evidence="6">The sequence shown here is derived from an EMBL/GenBank/DDBJ whole genome shotgun (WGS) entry which is preliminary data.</text>
</comment>
<dbReference type="InterPro" id="IPR014710">
    <property type="entry name" value="RmlC-like_jellyroll"/>
</dbReference>
<dbReference type="CDD" id="cd00038">
    <property type="entry name" value="CAP_ED"/>
    <property type="match status" value="1"/>
</dbReference>
<sequence length="237" mass="25791">MPTHADPLEPFALLEGLDAEARGRLAQCCARRRFAARQVICDLHSVERDVMFILEGTVTVSSYSRSGREIAFAELGPGHYFGEIAAIDGQRRSAAVTAKTDCLLLAMPDDHFRALLAQHPDIARRVMVRLTSLIRSSNERLQSFSTQSVTQRVSQELLTLCKPSQAVPGAFIVHPIPTQADLGSRVGASRETVARVLLDLAQDGLVIRKGRTLTIPDRDRLGALVEGLRGGLATKVA</sequence>
<dbReference type="InterPro" id="IPR000524">
    <property type="entry name" value="Tscrpt_reg_HTH_GntR"/>
</dbReference>
<dbReference type="Gene3D" id="2.60.120.10">
    <property type="entry name" value="Jelly Rolls"/>
    <property type="match status" value="1"/>
</dbReference>
<keyword evidence="2" id="KW-0238">DNA-binding</keyword>
<protein>
    <submittedName>
        <fullName evidence="6">CRP-like cAMP-binding protein</fullName>
    </submittedName>
</protein>
<feature type="domain" description="HTH crp-type" evidence="5">
    <location>
        <begin position="147"/>
        <end position="219"/>
    </location>
</feature>
<dbReference type="SUPFAM" id="SSF51206">
    <property type="entry name" value="cAMP-binding domain-like"/>
    <property type="match status" value="1"/>
</dbReference>
<dbReference type="InterPro" id="IPR036390">
    <property type="entry name" value="WH_DNA-bd_sf"/>
</dbReference>
<evidence type="ECO:0000256" key="3">
    <source>
        <dbReference type="ARBA" id="ARBA00023163"/>
    </source>
</evidence>
<evidence type="ECO:0000259" key="5">
    <source>
        <dbReference type="PROSITE" id="PS51063"/>
    </source>
</evidence>
<dbReference type="GO" id="GO:0003677">
    <property type="term" value="F:DNA binding"/>
    <property type="evidence" value="ECO:0007669"/>
    <property type="project" value="UniProtKB-KW"/>
</dbReference>